<keyword evidence="1" id="KW-1133">Transmembrane helix</keyword>
<keyword evidence="3" id="KW-1185">Reference proteome</keyword>
<keyword evidence="1" id="KW-0812">Transmembrane</keyword>
<feature type="transmembrane region" description="Helical" evidence="1">
    <location>
        <begin position="93"/>
        <end position="115"/>
    </location>
</feature>
<dbReference type="Proteomes" id="UP000006001">
    <property type="component" value="Unassembled WGS sequence"/>
</dbReference>
<evidence type="ECO:0000313" key="2">
    <source>
        <dbReference type="EMBL" id="EEZ60383.1"/>
    </source>
</evidence>
<dbReference type="HOGENOM" id="CLU_120441_0_1_11"/>
<reference evidence="2" key="1">
    <citation type="submission" date="2009-10" db="EMBL/GenBank/DDBJ databases">
        <authorList>
            <person name="Weinstock G."/>
            <person name="Sodergren E."/>
            <person name="Clifton S."/>
            <person name="Fulton L."/>
            <person name="Fulton B."/>
            <person name="Courtney L."/>
            <person name="Fronick C."/>
            <person name="Harrison M."/>
            <person name="Strong C."/>
            <person name="Farmer C."/>
            <person name="Delahaunty K."/>
            <person name="Markovic C."/>
            <person name="Hall O."/>
            <person name="Minx P."/>
            <person name="Tomlinson C."/>
            <person name="Mitreva M."/>
            <person name="Nelson J."/>
            <person name="Hou S."/>
            <person name="Wollam A."/>
            <person name="Pepin K.H."/>
            <person name="Johnson M."/>
            <person name="Bhonagiri V."/>
            <person name="Nash W.E."/>
            <person name="Warren W."/>
            <person name="Chinwalla A."/>
            <person name="Mardis E.R."/>
            <person name="Wilson R.K."/>
        </authorList>
    </citation>
    <scope>NUCLEOTIDE SEQUENCE [LARGE SCALE GENOMIC DNA]</scope>
    <source>
        <strain evidence="2">ATCC 700122</strain>
    </source>
</reference>
<proteinExistence type="predicted"/>
<keyword evidence="1" id="KW-0472">Membrane</keyword>
<feature type="transmembrane region" description="Helical" evidence="1">
    <location>
        <begin position="57"/>
        <end position="81"/>
    </location>
</feature>
<dbReference type="GeneID" id="85008090"/>
<comment type="caution">
    <text evidence="2">The sequence shown here is derived from an EMBL/GenBank/DDBJ whole genome shotgun (WGS) entry which is preliminary data.</text>
</comment>
<dbReference type="PANTHER" id="PTHR37309:SF1">
    <property type="entry name" value="SLR0284 PROTEIN"/>
    <property type="match status" value="1"/>
</dbReference>
<dbReference type="PANTHER" id="PTHR37309">
    <property type="entry name" value="SLR0284 PROTEIN"/>
    <property type="match status" value="1"/>
</dbReference>
<dbReference type="Pfam" id="PF04020">
    <property type="entry name" value="Phage_holin_4_2"/>
    <property type="match status" value="1"/>
</dbReference>
<organism evidence="2 3">
    <name type="scientific">Slackia exigua (strain ATCC 700122 / DSM 15923 / CIP 105133 / JCM 11022 / KCTC 5966 / S-7)</name>
    <dbReference type="NCBI Taxonomy" id="649764"/>
    <lineage>
        <taxon>Bacteria</taxon>
        <taxon>Bacillati</taxon>
        <taxon>Actinomycetota</taxon>
        <taxon>Coriobacteriia</taxon>
        <taxon>Eggerthellales</taxon>
        <taxon>Eggerthellaceae</taxon>
        <taxon>Slackia</taxon>
    </lineage>
</organism>
<dbReference type="STRING" id="649764.HMPREF0762_01860"/>
<gene>
    <name evidence="2" type="ORF">HMPREF0762_01860</name>
</gene>
<dbReference type="RefSeq" id="WP_006363141.1">
    <property type="nucleotide sequence ID" value="NZ_GG700631.1"/>
</dbReference>
<evidence type="ECO:0008006" key="4">
    <source>
        <dbReference type="Google" id="ProtNLM"/>
    </source>
</evidence>
<dbReference type="AlphaFoldDB" id="D0WJ35"/>
<dbReference type="EMBL" id="ACUX02000019">
    <property type="protein sequence ID" value="EEZ60383.1"/>
    <property type="molecule type" value="Genomic_DNA"/>
</dbReference>
<evidence type="ECO:0000313" key="3">
    <source>
        <dbReference type="Proteomes" id="UP000006001"/>
    </source>
</evidence>
<dbReference type="InterPro" id="IPR007165">
    <property type="entry name" value="Phage_holin_4_2"/>
</dbReference>
<feature type="transmembrane region" description="Helical" evidence="1">
    <location>
        <begin position="7"/>
        <end position="26"/>
    </location>
</feature>
<sequence length="123" mass="12760">MGFIGRWIATAIAVAAALWIVPGIGLDNTTSTWVAVAIVGLMLALLNVSVKPILQIVSLPFSVLTLGIFYLVINTVVLYLASGIANGLFDVGFVITNFGSAFFASIIISIVSSIVNGITGSES</sequence>
<accession>D0WJ35</accession>
<feature type="transmembrane region" description="Helical" evidence="1">
    <location>
        <begin position="32"/>
        <end position="50"/>
    </location>
</feature>
<protein>
    <recommendedName>
        <fullName evidence="4">Mycobacterial 4 TMS phage holin, superfamily IV</fullName>
    </recommendedName>
</protein>
<name>D0WJ35_SLAES</name>
<evidence type="ECO:0000256" key="1">
    <source>
        <dbReference type="SAM" id="Phobius"/>
    </source>
</evidence>
<dbReference type="eggNOG" id="COG1950">
    <property type="taxonomic scope" value="Bacteria"/>
</dbReference>
<dbReference type="OrthoDB" id="9810847at2"/>